<dbReference type="AlphaFoldDB" id="A0A387BWH1"/>
<organism evidence="2 3">
    <name type="scientific">Gryllotalpicola protaetiae</name>
    <dbReference type="NCBI Taxonomy" id="2419771"/>
    <lineage>
        <taxon>Bacteria</taxon>
        <taxon>Bacillati</taxon>
        <taxon>Actinomycetota</taxon>
        <taxon>Actinomycetes</taxon>
        <taxon>Micrococcales</taxon>
        <taxon>Microbacteriaceae</taxon>
        <taxon>Gryllotalpicola</taxon>
    </lineage>
</organism>
<proteinExistence type="predicted"/>
<evidence type="ECO:0000313" key="2">
    <source>
        <dbReference type="EMBL" id="AYG05490.1"/>
    </source>
</evidence>
<evidence type="ECO:0000259" key="1">
    <source>
        <dbReference type="Pfam" id="PF00156"/>
    </source>
</evidence>
<dbReference type="KEGG" id="gry:D7I44_16170"/>
<dbReference type="EMBL" id="CP032624">
    <property type="protein sequence ID" value="AYG05490.1"/>
    <property type="molecule type" value="Genomic_DNA"/>
</dbReference>
<dbReference type="Pfam" id="PF00156">
    <property type="entry name" value="Pribosyltran"/>
    <property type="match status" value="1"/>
</dbReference>
<dbReference type="Proteomes" id="UP000275069">
    <property type="component" value="Chromosome"/>
</dbReference>
<sequence>MLADVLLNLRGARPVVLGIPAGGVLIARVVAGRLGAPLGAVAEGFVTADALAGRTVVVVDEGICTGATMHAALEAIAAAHPARVVAAVPVAPQRHSLGRLAADLYAVARPDPVSSIRRWYSQLPDVTEAEVRAVLAGQDWAYAGATSL</sequence>
<evidence type="ECO:0000313" key="3">
    <source>
        <dbReference type="Proteomes" id="UP000275069"/>
    </source>
</evidence>
<dbReference type="InterPro" id="IPR000836">
    <property type="entry name" value="PRTase_dom"/>
</dbReference>
<name>A0A387BWH1_9MICO</name>
<dbReference type="OrthoDB" id="9810066at2"/>
<reference evidence="2 3" key="1">
    <citation type="submission" date="2018-09" db="EMBL/GenBank/DDBJ databases">
        <title>Genome sequencing of strain 2DFW10M-5.</title>
        <authorList>
            <person name="Heo J."/>
            <person name="Kim S.-J."/>
            <person name="Kwon S.-W."/>
        </authorList>
    </citation>
    <scope>NUCLEOTIDE SEQUENCE [LARGE SCALE GENOMIC DNA]</scope>
    <source>
        <strain evidence="2 3">2DFW10M-5</strain>
    </source>
</reference>
<dbReference type="InterPro" id="IPR029057">
    <property type="entry name" value="PRTase-like"/>
</dbReference>
<accession>A0A387BWH1</accession>
<protein>
    <recommendedName>
        <fullName evidence="1">Phosphoribosyltransferase domain-containing protein</fullName>
    </recommendedName>
</protein>
<gene>
    <name evidence="2" type="ORF">D7I44_16170</name>
</gene>
<dbReference type="Gene3D" id="3.40.50.2020">
    <property type="match status" value="1"/>
</dbReference>
<dbReference type="SUPFAM" id="SSF53271">
    <property type="entry name" value="PRTase-like"/>
    <property type="match status" value="1"/>
</dbReference>
<dbReference type="CDD" id="cd06223">
    <property type="entry name" value="PRTases_typeI"/>
    <property type="match status" value="1"/>
</dbReference>
<keyword evidence="3" id="KW-1185">Reference proteome</keyword>
<feature type="domain" description="Phosphoribosyltransferase" evidence="1">
    <location>
        <begin position="51"/>
        <end position="92"/>
    </location>
</feature>